<dbReference type="EMBL" id="LAZR01028911">
    <property type="protein sequence ID" value="KKL61136.1"/>
    <property type="molecule type" value="Genomic_DNA"/>
</dbReference>
<reference evidence="1" key="1">
    <citation type="journal article" date="2015" name="Nature">
        <title>Complex archaea that bridge the gap between prokaryotes and eukaryotes.</title>
        <authorList>
            <person name="Spang A."/>
            <person name="Saw J.H."/>
            <person name="Jorgensen S.L."/>
            <person name="Zaremba-Niedzwiedzka K."/>
            <person name="Martijn J."/>
            <person name="Lind A.E."/>
            <person name="van Eijk R."/>
            <person name="Schleper C."/>
            <person name="Guy L."/>
            <person name="Ettema T.J."/>
        </authorList>
    </citation>
    <scope>NUCLEOTIDE SEQUENCE</scope>
</reference>
<feature type="non-terminal residue" evidence="1">
    <location>
        <position position="44"/>
    </location>
</feature>
<comment type="caution">
    <text evidence="1">The sequence shown here is derived from an EMBL/GenBank/DDBJ whole genome shotgun (WGS) entry which is preliminary data.</text>
</comment>
<accession>A0A0F9E4L9</accession>
<protein>
    <submittedName>
        <fullName evidence="1">Uncharacterized protein</fullName>
    </submittedName>
</protein>
<name>A0A0F9E4L9_9ZZZZ</name>
<sequence>MKRQQIIYELLEAEGKIKKSINCYYAKSRAWPTHKKRETAKTFK</sequence>
<proteinExistence type="predicted"/>
<evidence type="ECO:0000313" key="1">
    <source>
        <dbReference type="EMBL" id="KKL61136.1"/>
    </source>
</evidence>
<dbReference type="AlphaFoldDB" id="A0A0F9E4L9"/>
<gene>
    <name evidence="1" type="ORF">LCGC14_2198390</name>
</gene>
<organism evidence="1">
    <name type="scientific">marine sediment metagenome</name>
    <dbReference type="NCBI Taxonomy" id="412755"/>
    <lineage>
        <taxon>unclassified sequences</taxon>
        <taxon>metagenomes</taxon>
        <taxon>ecological metagenomes</taxon>
    </lineage>
</organism>